<keyword evidence="3" id="KW-1185">Reference proteome</keyword>
<gene>
    <name evidence="2" type="ORF">GCM10009836_01310</name>
</gene>
<dbReference type="Gene3D" id="3.40.50.1820">
    <property type="entry name" value="alpha/beta hydrolase"/>
    <property type="match status" value="1"/>
</dbReference>
<sequence>MTQMTHRDTAAGDGAPLRVRALGSFHIGGEEVHLSGLAPDVLPISGGIGSVSMDPNGAYEVGQMYVQFVRLAGERDRAPVLLMHGGGMTGAMWESTPDGRTGWQSRLLEAGHDVYVADSVERGRASWARYPDIYPAPPLFRSKKDIWEAFRIGPMGTYEADPAARTPYPATAFPLDAFDQLAKQCVPRWTHTDALALAAYRRCLERIGPCALVAHSQGCAFAFALAVEMPSLVEAVVAIEPGGFPGPDADLASLVDVPLAVLWGDNVEDHPFWGPTRLRSKDFVDAVTAAGGRAELVDLPTVGIAGNSHLPMGDLNSDAVAALVTGRLSGAPT</sequence>
<dbReference type="PANTHER" id="PTHR43194:SF5">
    <property type="entry name" value="PIMELOYL-[ACYL-CARRIER PROTEIN] METHYL ESTER ESTERASE"/>
    <property type="match status" value="1"/>
</dbReference>
<dbReference type="InterPro" id="IPR000073">
    <property type="entry name" value="AB_hydrolase_1"/>
</dbReference>
<name>A0ABN2MI60_9PSEU</name>
<dbReference type="RefSeq" id="WP_344411505.1">
    <property type="nucleotide sequence ID" value="NZ_BAAAQK010000001.1"/>
</dbReference>
<dbReference type="CDD" id="cd12808">
    <property type="entry name" value="Esterase_713_like-1"/>
    <property type="match status" value="1"/>
</dbReference>
<proteinExistence type="predicted"/>
<dbReference type="Proteomes" id="UP001500449">
    <property type="component" value="Unassembled WGS sequence"/>
</dbReference>
<dbReference type="InterPro" id="IPR029058">
    <property type="entry name" value="AB_hydrolase_fold"/>
</dbReference>
<evidence type="ECO:0000313" key="3">
    <source>
        <dbReference type="Proteomes" id="UP001500449"/>
    </source>
</evidence>
<accession>A0ABN2MI60</accession>
<dbReference type="EMBL" id="BAAAQK010000001">
    <property type="protein sequence ID" value="GAA1827368.1"/>
    <property type="molecule type" value="Genomic_DNA"/>
</dbReference>
<dbReference type="SUPFAM" id="SSF53474">
    <property type="entry name" value="alpha/beta-Hydrolases"/>
    <property type="match status" value="1"/>
</dbReference>
<protein>
    <submittedName>
        <fullName evidence="2">Esterase</fullName>
    </submittedName>
</protein>
<feature type="domain" description="AB hydrolase-1" evidence="1">
    <location>
        <begin position="79"/>
        <end position="258"/>
    </location>
</feature>
<evidence type="ECO:0000313" key="2">
    <source>
        <dbReference type="EMBL" id="GAA1827368.1"/>
    </source>
</evidence>
<evidence type="ECO:0000259" key="1">
    <source>
        <dbReference type="Pfam" id="PF00561"/>
    </source>
</evidence>
<reference evidence="2 3" key="1">
    <citation type="journal article" date="2019" name="Int. J. Syst. Evol. Microbiol.">
        <title>The Global Catalogue of Microorganisms (GCM) 10K type strain sequencing project: providing services to taxonomists for standard genome sequencing and annotation.</title>
        <authorList>
            <consortium name="The Broad Institute Genomics Platform"/>
            <consortium name="The Broad Institute Genome Sequencing Center for Infectious Disease"/>
            <person name="Wu L."/>
            <person name="Ma J."/>
        </authorList>
    </citation>
    <scope>NUCLEOTIDE SEQUENCE [LARGE SCALE GENOMIC DNA]</scope>
    <source>
        <strain evidence="2 3">JCM 16009</strain>
    </source>
</reference>
<dbReference type="PANTHER" id="PTHR43194">
    <property type="entry name" value="HYDROLASE ALPHA/BETA FOLD FAMILY"/>
    <property type="match status" value="1"/>
</dbReference>
<dbReference type="Pfam" id="PF00561">
    <property type="entry name" value="Abhydrolase_1"/>
    <property type="match status" value="1"/>
</dbReference>
<comment type="caution">
    <text evidence="2">The sequence shown here is derived from an EMBL/GenBank/DDBJ whole genome shotgun (WGS) entry which is preliminary data.</text>
</comment>
<dbReference type="InterPro" id="IPR050228">
    <property type="entry name" value="Carboxylesterase_BioH"/>
</dbReference>
<organism evidence="2 3">
    <name type="scientific">Pseudonocardia ailaonensis</name>
    <dbReference type="NCBI Taxonomy" id="367279"/>
    <lineage>
        <taxon>Bacteria</taxon>
        <taxon>Bacillati</taxon>
        <taxon>Actinomycetota</taxon>
        <taxon>Actinomycetes</taxon>
        <taxon>Pseudonocardiales</taxon>
        <taxon>Pseudonocardiaceae</taxon>
        <taxon>Pseudonocardia</taxon>
    </lineage>
</organism>